<dbReference type="AlphaFoldDB" id="A0A9K3EFE5"/>
<feature type="transmembrane region" description="Helical" evidence="1">
    <location>
        <begin position="21"/>
        <end position="41"/>
    </location>
</feature>
<dbReference type="Proteomes" id="UP000215914">
    <property type="component" value="Unassembled WGS sequence"/>
</dbReference>
<evidence type="ECO:0000313" key="3">
    <source>
        <dbReference type="Proteomes" id="UP000215914"/>
    </source>
</evidence>
<evidence type="ECO:0000256" key="1">
    <source>
        <dbReference type="SAM" id="Phobius"/>
    </source>
</evidence>
<evidence type="ECO:0000313" key="2">
    <source>
        <dbReference type="EMBL" id="KAF5771741.1"/>
    </source>
</evidence>
<protein>
    <submittedName>
        <fullName evidence="2">Uncharacterized protein</fullName>
    </submittedName>
</protein>
<accession>A0A9K3EFE5</accession>
<sequence length="51" mass="6004">MHKIKNPNGTRIISRYSSFHSQAMFFVFEILNNVSFLVGFVRRLTNHDYGL</sequence>
<name>A0A9K3EFE5_HELAN</name>
<keyword evidence="1" id="KW-0812">Transmembrane</keyword>
<gene>
    <name evidence="2" type="ORF">HanXRQr2_Chr13g0568461</name>
</gene>
<reference evidence="2" key="2">
    <citation type="submission" date="2020-06" db="EMBL/GenBank/DDBJ databases">
        <title>Helianthus annuus Genome sequencing and assembly Release 2.</title>
        <authorList>
            <person name="Gouzy J."/>
            <person name="Langlade N."/>
            <person name="Munos S."/>
        </authorList>
    </citation>
    <scope>NUCLEOTIDE SEQUENCE</scope>
    <source>
        <tissue evidence="2">Leaves</tissue>
    </source>
</reference>
<keyword evidence="1" id="KW-0472">Membrane</keyword>
<dbReference type="Gramene" id="mRNA:HanXRQr2_Chr13g0568461">
    <property type="protein sequence ID" value="CDS:HanXRQr2_Chr13g0568461.1"/>
    <property type="gene ID" value="HanXRQr2_Chr13g0568461"/>
</dbReference>
<reference evidence="2" key="1">
    <citation type="journal article" date="2017" name="Nature">
        <title>The sunflower genome provides insights into oil metabolism, flowering and Asterid evolution.</title>
        <authorList>
            <person name="Badouin H."/>
            <person name="Gouzy J."/>
            <person name="Grassa C.J."/>
            <person name="Murat F."/>
            <person name="Staton S.E."/>
            <person name="Cottret L."/>
            <person name="Lelandais-Briere C."/>
            <person name="Owens G.L."/>
            <person name="Carrere S."/>
            <person name="Mayjonade B."/>
            <person name="Legrand L."/>
            <person name="Gill N."/>
            <person name="Kane N.C."/>
            <person name="Bowers J.E."/>
            <person name="Hubner S."/>
            <person name="Bellec A."/>
            <person name="Berard A."/>
            <person name="Berges H."/>
            <person name="Blanchet N."/>
            <person name="Boniface M.C."/>
            <person name="Brunel D."/>
            <person name="Catrice O."/>
            <person name="Chaidir N."/>
            <person name="Claudel C."/>
            <person name="Donnadieu C."/>
            <person name="Faraut T."/>
            <person name="Fievet G."/>
            <person name="Helmstetter N."/>
            <person name="King M."/>
            <person name="Knapp S.J."/>
            <person name="Lai Z."/>
            <person name="Le Paslier M.C."/>
            <person name="Lippi Y."/>
            <person name="Lorenzon L."/>
            <person name="Mandel J.R."/>
            <person name="Marage G."/>
            <person name="Marchand G."/>
            <person name="Marquand E."/>
            <person name="Bret-Mestries E."/>
            <person name="Morien E."/>
            <person name="Nambeesan S."/>
            <person name="Nguyen T."/>
            <person name="Pegot-Espagnet P."/>
            <person name="Pouilly N."/>
            <person name="Raftis F."/>
            <person name="Sallet E."/>
            <person name="Schiex T."/>
            <person name="Thomas J."/>
            <person name="Vandecasteele C."/>
            <person name="Vares D."/>
            <person name="Vear F."/>
            <person name="Vautrin S."/>
            <person name="Crespi M."/>
            <person name="Mangin B."/>
            <person name="Burke J.M."/>
            <person name="Salse J."/>
            <person name="Munos S."/>
            <person name="Vincourt P."/>
            <person name="Rieseberg L.H."/>
            <person name="Langlade N.B."/>
        </authorList>
    </citation>
    <scope>NUCLEOTIDE SEQUENCE</scope>
    <source>
        <tissue evidence="2">Leaves</tissue>
    </source>
</reference>
<dbReference type="EMBL" id="MNCJ02000328">
    <property type="protein sequence ID" value="KAF5771741.1"/>
    <property type="molecule type" value="Genomic_DNA"/>
</dbReference>
<proteinExistence type="predicted"/>
<comment type="caution">
    <text evidence="2">The sequence shown here is derived from an EMBL/GenBank/DDBJ whole genome shotgun (WGS) entry which is preliminary data.</text>
</comment>
<keyword evidence="3" id="KW-1185">Reference proteome</keyword>
<keyword evidence="1" id="KW-1133">Transmembrane helix</keyword>
<organism evidence="2 3">
    <name type="scientific">Helianthus annuus</name>
    <name type="common">Common sunflower</name>
    <dbReference type="NCBI Taxonomy" id="4232"/>
    <lineage>
        <taxon>Eukaryota</taxon>
        <taxon>Viridiplantae</taxon>
        <taxon>Streptophyta</taxon>
        <taxon>Embryophyta</taxon>
        <taxon>Tracheophyta</taxon>
        <taxon>Spermatophyta</taxon>
        <taxon>Magnoliopsida</taxon>
        <taxon>eudicotyledons</taxon>
        <taxon>Gunneridae</taxon>
        <taxon>Pentapetalae</taxon>
        <taxon>asterids</taxon>
        <taxon>campanulids</taxon>
        <taxon>Asterales</taxon>
        <taxon>Asteraceae</taxon>
        <taxon>Asteroideae</taxon>
        <taxon>Heliantheae alliance</taxon>
        <taxon>Heliantheae</taxon>
        <taxon>Helianthus</taxon>
    </lineage>
</organism>